<evidence type="ECO:0000313" key="4">
    <source>
        <dbReference type="EMBL" id="GAA5190429.1"/>
    </source>
</evidence>
<evidence type="ECO:0000313" key="5">
    <source>
        <dbReference type="Proteomes" id="UP001501600"/>
    </source>
</evidence>
<accession>A0ABP9S4H7</accession>
<dbReference type="Gene3D" id="3.40.50.1220">
    <property type="entry name" value="TPP-binding domain"/>
    <property type="match status" value="1"/>
</dbReference>
<reference evidence="5" key="1">
    <citation type="journal article" date="2019" name="Int. J. Syst. Evol. Microbiol.">
        <title>The Global Catalogue of Microorganisms (GCM) 10K type strain sequencing project: providing services to taxonomists for standard genome sequencing and annotation.</title>
        <authorList>
            <consortium name="The Broad Institute Genomics Platform"/>
            <consortium name="The Broad Institute Genome Sequencing Center for Infectious Disease"/>
            <person name="Wu L."/>
            <person name="Ma J."/>
        </authorList>
    </citation>
    <scope>NUCLEOTIDE SEQUENCE [LARGE SCALE GENOMIC DNA]</scope>
    <source>
        <strain evidence="5">JCM 18720</strain>
    </source>
</reference>
<dbReference type="EMBL" id="BAABLF010000008">
    <property type="protein sequence ID" value="GAA5190429.1"/>
    <property type="molecule type" value="Genomic_DNA"/>
</dbReference>
<proteinExistence type="inferred from homology"/>
<dbReference type="PANTHER" id="PTHR43153:SF1">
    <property type="entry name" value="ELECTRON TRANSFER FLAVOPROTEIN SUBUNIT ALPHA, MITOCHONDRIAL"/>
    <property type="match status" value="1"/>
</dbReference>
<dbReference type="InterPro" id="IPR014729">
    <property type="entry name" value="Rossmann-like_a/b/a_fold"/>
</dbReference>
<dbReference type="InterPro" id="IPR014731">
    <property type="entry name" value="ETF_asu_C"/>
</dbReference>
<dbReference type="SUPFAM" id="SSF52467">
    <property type="entry name" value="DHS-like NAD/FAD-binding domain"/>
    <property type="match status" value="1"/>
</dbReference>
<dbReference type="SUPFAM" id="SSF52402">
    <property type="entry name" value="Adenine nucleotide alpha hydrolases-like"/>
    <property type="match status" value="1"/>
</dbReference>
<keyword evidence="2" id="KW-0813">Transport</keyword>
<evidence type="ECO:0000256" key="2">
    <source>
        <dbReference type="ARBA" id="ARBA00022982"/>
    </source>
</evidence>
<dbReference type="Pfam" id="PF01012">
    <property type="entry name" value="ETF"/>
    <property type="match status" value="1"/>
</dbReference>
<name>A0ABP9S4H7_9GAMM</name>
<dbReference type="InterPro" id="IPR001308">
    <property type="entry name" value="ETF_a/FixB"/>
</dbReference>
<dbReference type="Proteomes" id="UP001501600">
    <property type="component" value="Unassembled WGS sequence"/>
</dbReference>
<dbReference type="Pfam" id="PF00766">
    <property type="entry name" value="ETF_alpha"/>
    <property type="match status" value="1"/>
</dbReference>
<dbReference type="InterPro" id="IPR029035">
    <property type="entry name" value="DHS-like_NAD/FAD-binding_dom"/>
</dbReference>
<dbReference type="PIRSF" id="PIRSF000089">
    <property type="entry name" value="Electra_flavoP_a"/>
    <property type="match status" value="1"/>
</dbReference>
<dbReference type="RefSeq" id="WP_345316436.1">
    <property type="nucleotide sequence ID" value="NZ_BAABLF010000008.1"/>
</dbReference>
<dbReference type="SMART" id="SM00893">
    <property type="entry name" value="ETF"/>
    <property type="match status" value="1"/>
</dbReference>
<keyword evidence="2" id="KW-0249">Electron transport</keyword>
<comment type="caution">
    <text evidence="4">The sequence shown here is derived from an EMBL/GenBank/DDBJ whole genome shotgun (WGS) entry which is preliminary data.</text>
</comment>
<organism evidence="4 5">
    <name type="scientific">Ferrimonas gelatinilytica</name>
    <dbReference type="NCBI Taxonomy" id="1255257"/>
    <lineage>
        <taxon>Bacteria</taxon>
        <taxon>Pseudomonadati</taxon>
        <taxon>Pseudomonadota</taxon>
        <taxon>Gammaproteobacteria</taxon>
        <taxon>Alteromonadales</taxon>
        <taxon>Ferrimonadaceae</taxon>
        <taxon>Ferrimonas</taxon>
    </lineage>
</organism>
<gene>
    <name evidence="4" type="ORF">GCM10025772_15050</name>
</gene>
<sequence>MKVLLLTQGGTAASDQCARLTAALKHLPSMNSLLVLGEAGAAEPLRSLSGVERLLHAEIPEPILVTRWARSLAQWIGAQEFSHILMASDSFGKDLLPHLAALLDRAMVSEVVAIESSNRVIRASHAGAVWQTVESQQRPLLMTLRTSAFAPEVSGTPLQVERVTLSQHSCGSEVLSQQALPLSRPRLHSAEIVIGVGRGVASAQMPLIEALADQLGAAIGGSRGAVDLRLVDNAVQIGQSGAIIAPRLYIAVGISGADQHLAGIKDAGIVVAIDTDEQTPLMQWADYALQGDISQCLPDLIALLKK</sequence>
<dbReference type="PANTHER" id="PTHR43153">
    <property type="entry name" value="ELECTRON TRANSFER FLAVOPROTEIN ALPHA"/>
    <property type="match status" value="1"/>
</dbReference>
<feature type="domain" description="Electron transfer flavoprotein alpha/beta-subunit N-terminal" evidence="3">
    <location>
        <begin position="1"/>
        <end position="174"/>
    </location>
</feature>
<dbReference type="Gene3D" id="3.40.50.620">
    <property type="entry name" value="HUPs"/>
    <property type="match status" value="1"/>
</dbReference>
<comment type="similarity">
    <text evidence="1">Belongs to the ETF alpha-subunit/FixB family.</text>
</comment>
<protein>
    <submittedName>
        <fullName evidence="4">FAD-binding protein</fullName>
    </submittedName>
</protein>
<evidence type="ECO:0000256" key="1">
    <source>
        <dbReference type="ARBA" id="ARBA00005817"/>
    </source>
</evidence>
<keyword evidence="5" id="KW-1185">Reference proteome</keyword>
<evidence type="ECO:0000259" key="3">
    <source>
        <dbReference type="SMART" id="SM00893"/>
    </source>
</evidence>
<dbReference type="InterPro" id="IPR014730">
    <property type="entry name" value="ETF_a/b_N"/>
</dbReference>